<gene>
    <name evidence="4" type="ORF">EER27_05960</name>
</gene>
<dbReference type="OrthoDB" id="9796171at2"/>
<dbReference type="Gene3D" id="3.40.630.30">
    <property type="match status" value="1"/>
</dbReference>
<name>A0A3M8SVE6_9GAMM</name>
<dbReference type="InterPro" id="IPR057691">
    <property type="entry name" value="DUF7931"/>
</dbReference>
<dbReference type="SUPFAM" id="SSF55729">
    <property type="entry name" value="Acyl-CoA N-acyltransferases (Nat)"/>
    <property type="match status" value="1"/>
</dbReference>
<keyword evidence="2" id="KW-0012">Acyltransferase</keyword>
<evidence type="ECO:0000259" key="3">
    <source>
        <dbReference type="PROSITE" id="PS51186"/>
    </source>
</evidence>
<organism evidence="4 5">
    <name type="scientific">Montanilutibacter psychrotolerans</name>
    <dbReference type="NCBI Taxonomy" id="1327343"/>
    <lineage>
        <taxon>Bacteria</taxon>
        <taxon>Pseudomonadati</taxon>
        <taxon>Pseudomonadota</taxon>
        <taxon>Gammaproteobacteria</taxon>
        <taxon>Lysobacterales</taxon>
        <taxon>Lysobacteraceae</taxon>
        <taxon>Montanilutibacter</taxon>
    </lineage>
</organism>
<evidence type="ECO:0000256" key="1">
    <source>
        <dbReference type="ARBA" id="ARBA00022679"/>
    </source>
</evidence>
<dbReference type="PANTHER" id="PTHR43877:SF1">
    <property type="entry name" value="ACETYLTRANSFERASE"/>
    <property type="match status" value="1"/>
</dbReference>
<dbReference type="GO" id="GO:0016747">
    <property type="term" value="F:acyltransferase activity, transferring groups other than amino-acyl groups"/>
    <property type="evidence" value="ECO:0007669"/>
    <property type="project" value="InterPro"/>
</dbReference>
<evidence type="ECO:0000313" key="5">
    <source>
        <dbReference type="Proteomes" id="UP000267049"/>
    </source>
</evidence>
<comment type="caution">
    <text evidence="4">The sequence shown here is derived from an EMBL/GenBank/DDBJ whole genome shotgun (WGS) entry which is preliminary data.</text>
</comment>
<evidence type="ECO:0000313" key="4">
    <source>
        <dbReference type="EMBL" id="RNF85307.1"/>
    </source>
</evidence>
<feature type="domain" description="N-acetyltransferase" evidence="3">
    <location>
        <begin position="9"/>
        <end position="145"/>
    </location>
</feature>
<sequence>MNTLPQFQVEVVEFAAAVAQLHAVRERVFVQEQQVPVELERDAIDPLCRHVLVRDAHGQPIGTGRLTPDHRIGRMAVVREWRGKGIGEAMLRTLVDEARRMGWHELGLHAQVSAIGFYARHGFLPQGPRFNEAGIEHQTMRSLVDAANPVENRDAACAAMLGLIAGCRRVLRIYSRELDPGLLDTPEVMTALRRFATGDGEVRVLLHDPAAPQRALAPMLGLAQRLPSAFAFRAIEEPVDREYAPAYAVNDAGGYYFRTLGHRFDGETRLDAAPRVRQLCAAFDPVWERARPCSEFRALGI</sequence>
<keyword evidence="1 4" id="KW-0808">Transferase</keyword>
<keyword evidence="5" id="KW-1185">Reference proteome</keyword>
<dbReference type="EMBL" id="RIBS01000002">
    <property type="protein sequence ID" value="RNF85307.1"/>
    <property type="molecule type" value="Genomic_DNA"/>
</dbReference>
<dbReference type="CDD" id="cd04301">
    <property type="entry name" value="NAT_SF"/>
    <property type="match status" value="1"/>
</dbReference>
<dbReference type="Pfam" id="PF13673">
    <property type="entry name" value="Acetyltransf_10"/>
    <property type="match status" value="1"/>
</dbReference>
<protein>
    <submittedName>
        <fullName evidence="4">GNAT family N-acetyltransferase</fullName>
    </submittedName>
</protein>
<dbReference type="InterPro" id="IPR050832">
    <property type="entry name" value="Bact_Acetyltransf"/>
</dbReference>
<dbReference type="Proteomes" id="UP000267049">
    <property type="component" value="Unassembled WGS sequence"/>
</dbReference>
<accession>A0A3M8SVE6</accession>
<dbReference type="PROSITE" id="PS51186">
    <property type="entry name" value="GNAT"/>
    <property type="match status" value="1"/>
</dbReference>
<dbReference type="InterPro" id="IPR016181">
    <property type="entry name" value="Acyl_CoA_acyltransferase"/>
</dbReference>
<dbReference type="PANTHER" id="PTHR43877">
    <property type="entry name" value="AMINOALKYLPHOSPHONATE N-ACETYLTRANSFERASE-RELATED-RELATED"/>
    <property type="match status" value="1"/>
</dbReference>
<proteinExistence type="predicted"/>
<dbReference type="RefSeq" id="WP_123087092.1">
    <property type="nucleotide sequence ID" value="NZ_RIBS01000002.1"/>
</dbReference>
<dbReference type="Pfam" id="PF25559">
    <property type="entry name" value="DUF7931"/>
    <property type="match status" value="1"/>
</dbReference>
<dbReference type="AlphaFoldDB" id="A0A3M8SVE6"/>
<evidence type="ECO:0000256" key="2">
    <source>
        <dbReference type="ARBA" id="ARBA00023315"/>
    </source>
</evidence>
<dbReference type="InterPro" id="IPR000182">
    <property type="entry name" value="GNAT_dom"/>
</dbReference>
<reference evidence="4 5" key="1">
    <citation type="submission" date="2018-11" db="EMBL/GenBank/DDBJ databases">
        <title>Lysobacter cryohumiis sp. nov., isolated from soil in the Tianshan Mountains, Xinjiang, China.</title>
        <authorList>
            <person name="Luo Y."/>
            <person name="Sheng H."/>
        </authorList>
    </citation>
    <scope>NUCLEOTIDE SEQUENCE [LARGE SCALE GENOMIC DNA]</scope>
    <source>
        <strain evidence="4 5">ZS60</strain>
    </source>
</reference>